<dbReference type="PANTHER" id="PTHR33508">
    <property type="entry name" value="UPF0056 MEMBRANE PROTEIN YHCE"/>
    <property type="match status" value="1"/>
</dbReference>
<accession>Q01Z86</accession>
<evidence type="ECO:0000256" key="3">
    <source>
        <dbReference type="ARBA" id="ARBA00022475"/>
    </source>
</evidence>
<dbReference type="Pfam" id="PF01914">
    <property type="entry name" value="MarC"/>
    <property type="match status" value="1"/>
</dbReference>
<feature type="transmembrane region" description="Helical" evidence="7">
    <location>
        <begin position="15"/>
        <end position="37"/>
    </location>
</feature>
<keyword evidence="3" id="KW-1003">Cell membrane</keyword>
<evidence type="ECO:0000256" key="2">
    <source>
        <dbReference type="ARBA" id="ARBA00009784"/>
    </source>
</evidence>
<evidence type="ECO:0000256" key="6">
    <source>
        <dbReference type="ARBA" id="ARBA00023136"/>
    </source>
</evidence>
<evidence type="ECO:0000256" key="1">
    <source>
        <dbReference type="ARBA" id="ARBA00004651"/>
    </source>
</evidence>
<gene>
    <name evidence="8" type="ordered locus">Acid_4064</name>
</gene>
<dbReference type="InterPro" id="IPR002771">
    <property type="entry name" value="Multi_antbiot-R_MarC"/>
</dbReference>
<feature type="transmembrane region" description="Helical" evidence="7">
    <location>
        <begin position="157"/>
        <end position="178"/>
    </location>
</feature>
<dbReference type="STRING" id="234267.Acid_4064"/>
<evidence type="ECO:0000313" key="8">
    <source>
        <dbReference type="EMBL" id="ABJ85029.1"/>
    </source>
</evidence>
<evidence type="ECO:0000256" key="5">
    <source>
        <dbReference type="ARBA" id="ARBA00022989"/>
    </source>
</evidence>
<evidence type="ECO:0000256" key="4">
    <source>
        <dbReference type="ARBA" id="ARBA00022692"/>
    </source>
</evidence>
<sequence length="225" mass="23985">MIAEEAFGELTKTTLLIVGALFPIVNPIGNTPIFLSLTHGLSSQGRTVLARMIAINGLILILASIFIGTHILAFFGISLPVVQVGGGMVVIATGWTLLRQPNDDGSGDSGARDECHEADYKRQAFYPLTLPLTVGPGSISVAITVGANRPEGAEWRWPLIGGMLLGSALIAVSIYLSYRFAERLAQTLGDSAMNVMIRLSSFILLCIGVQILWNGLSALLRTVVH</sequence>
<dbReference type="AlphaFoldDB" id="Q01Z86"/>
<dbReference type="EMBL" id="CP000473">
    <property type="protein sequence ID" value="ABJ85029.1"/>
    <property type="molecule type" value="Genomic_DNA"/>
</dbReference>
<dbReference type="GO" id="GO:0005886">
    <property type="term" value="C:plasma membrane"/>
    <property type="evidence" value="ECO:0007669"/>
    <property type="project" value="UniProtKB-SubCell"/>
</dbReference>
<feature type="transmembrane region" description="Helical" evidence="7">
    <location>
        <begin position="124"/>
        <end position="145"/>
    </location>
</feature>
<keyword evidence="4 7" id="KW-0812">Transmembrane</keyword>
<dbReference type="PANTHER" id="PTHR33508:SF1">
    <property type="entry name" value="UPF0056 MEMBRANE PROTEIN YHCE"/>
    <property type="match status" value="1"/>
</dbReference>
<comment type="subcellular location">
    <subcellularLocation>
        <location evidence="1 7">Cell membrane</location>
        <topology evidence="1 7">Multi-pass membrane protein</topology>
    </subcellularLocation>
</comment>
<dbReference type="KEGG" id="sus:Acid_4064"/>
<name>Q01Z86_SOLUE</name>
<organism evidence="8">
    <name type="scientific">Solibacter usitatus (strain Ellin6076)</name>
    <dbReference type="NCBI Taxonomy" id="234267"/>
    <lineage>
        <taxon>Bacteria</taxon>
        <taxon>Pseudomonadati</taxon>
        <taxon>Acidobacteriota</taxon>
        <taxon>Terriglobia</taxon>
        <taxon>Bryobacterales</taxon>
        <taxon>Solibacteraceae</taxon>
        <taxon>Candidatus Solibacter</taxon>
    </lineage>
</organism>
<proteinExistence type="inferred from homology"/>
<comment type="similarity">
    <text evidence="2 7">Belongs to the UPF0056 (MarC) family.</text>
</comment>
<protein>
    <recommendedName>
        <fullName evidence="7">UPF0056 membrane protein</fullName>
    </recommendedName>
</protein>
<evidence type="ECO:0000256" key="7">
    <source>
        <dbReference type="RuleBase" id="RU362048"/>
    </source>
</evidence>
<dbReference type="FunCoup" id="Q01Z86">
    <property type="interactions" value="48"/>
</dbReference>
<dbReference type="eggNOG" id="COG2095">
    <property type="taxonomic scope" value="Bacteria"/>
</dbReference>
<reference evidence="8" key="1">
    <citation type="submission" date="2006-10" db="EMBL/GenBank/DDBJ databases">
        <title>Complete sequence of Solibacter usitatus Ellin6076.</title>
        <authorList>
            <consortium name="US DOE Joint Genome Institute"/>
            <person name="Copeland A."/>
            <person name="Lucas S."/>
            <person name="Lapidus A."/>
            <person name="Barry K."/>
            <person name="Detter J.C."/>
            <person name="Glavina del Rio T."/>
            <person name="Hammon N."/>
            <person name="Israni S."/>
            <person name="Dalin E."/>
            <person name="Tice H."/>
            <person name="Pitluck S."/>
            <person name="Thompson L.S."/>
            <person name="Brettin T."/>
            <person name="Bruce D."/>
            <person name="Han C."/>
            <person name="Tapia R."/>
            <person name="Gilna P."/>
            <person name="Schmutz J."/>
            <person name="Larimer F."/>
            <person name="Land M."/>
            <person name="Hauser L."/>
            <person name="Kyrpides N."/>
            <person name="Mikhailova N."/>
            <person name="Janssen P.H."/>
            <person name="Kuske C.R."/>
            <person name="Richardson P."/>
        </authorList>
    </citation>
    <scope>NUCLEOTIDE SEQUENCE</scope>
    <source>
        <strain evidence="8">Ellin6076</strain>
    </source>
</reference>
<keyword evidence="6 7" id="KW-0472">Membrane</keyword>
<keyword evidence="5 7" id="KW-1133">Transmembrane helix</keyword>
<dbReference type="InParanoid" id="Q01Z86"/>
<feature type="transmembrane region" description="Helical" evidence="7">
    <location>
        <begin position="73"/>
        <end position="98"/>
    </location>
</feature>
<feature type="transmembrane region" description="Helical" evidence="7">
    <location>
        <begin position="49"/>
        <end position="67"/>
    </location>
</feature>
<dbReference type="NCBIfam" id="TIGR00427">
    <property type="entry name" value="NAAT family transporter"/>
    <property type="match status" value="1"/>
</dbReference>
<feature type="transmembrane region" description="Helical" evidence="7">
    <location>
        <begin position="199"/>
        <end position="220"/>
    </location>
</feature>
<dbReference type="HOGENOM" id="CLU_079909_2_0_0"/>